<feature type="region of interest" description="Disordered" evidence="29">
    <location>
        <begin position="28"/>
        <end position="53"/>
    </location>
</feature>
<evidence type="ECO:0000256" key="9">
    <source>
        <dbReference type="ARBA" id="ARBA00022679"/>
    </source>
</evidence>
<dbReference type="GO" id="GO:0007601">
    <property type="term" value="P:visual perception"/>
    <property type="evidence" value="ECO:0007669"/>
    <property type="project" value="UniProtKB-KW"/>
</dbReference>
<evidence type="ECO:0000256" key="10">
    <source>
        <dbReference type="ARBA" id="ARBA00022692"/>
    </source>
</evidence>
<evidence type="ECO:0000256" key="19">
    <source>
        <dbReference type="ARBA" id="ARBA00050651"/>
    </source>
</evidence>
<proteinExistence type="inferred from homology"/>
<comment type="catalytic activity">
    <reaction evidence="23">
        <text>all-trans-retinol--[retinol-binding protein] + 1,2-dihexadecanoyl-sn-glycero-3-phosphocholine = apo--[retinol-binding protein] + all-trans-retinyl hexadecanoate + 2-hexadecanoyl-sn-glycero-3-phosphocholine</text>
        <dbReference type="Rhea" id="RHEA:56244"/>
        <dbReference type="Rhea" id="RHEA-COMP:14426"/>
        <dbReference type="Rhea" id="RHEA-COMP:14428"/>
        <dbReference type="ChEBI" id="CHEBI:17336"/>
        <dbReference type="ChEBI" id="CHEBI:17616"/>
        <dbReference type="ChEBI" id="CHEBI:72999"/>
        <dbReference type="ChEBI" id="CHEBI:76078"/>
        <dbReference type="ChEBI" id="CHEBI:83228"/>
    </reaction>
    <physiologicalReaction direction="left-to-right" evidence="23">
        <dbReference type="Rhea" id="RHEA:56245"/>
    </physiologicalReaction>
</comment>
<dbReference type="RefSeq" id="XP_032043242.1">
    <property type="nucleotide sequence ID" value="XM_032187351.1"/>
</dbReference>
<evidence type="ECO:0000256" key="1">
    <source>
        <dbReference type="ARBA" id="ARBA00004389"/>
    </source>
</evidence>
<reference evidence="34" key="1">
    <citation type="submission" date="2025-08" db="UniProtKB">
        <authorList>
            <consortium name="RefSeq"/>
        </authorList>
    </citation>
    <scope>IDENTIFICATION</scope>
    <source>
        <tissue evidence="34">Lung</tissue>
    </source>
</reference>
<comment type="catalytic activity">
    <reaction evidence="21">
        <text>1,2-dihexadecanoyl-sn-glycero-3-phosphocholine + all-trans-retinol = all-trans-retinyl hexadecanoate + 2-hexadecanoyl-sn-glycero-3-phosphocholine</text>
        <dbReference type="Rhea" id="RHEA:43904"/>
        <dbReference type="ChEBI" id="CHEBI:17336"/>
        <dbReference type="ChEBI" id="CHEBI:17616"/>
        <dbReference type="ChEBI" id="CHEBI:72999"/>
        <dbReference type="ChEBI" id="CHEBI:76078"/>
    </reaction>
    <physiologicalReaction direction="left-to-right" evidence="21">
        <dbReference type="Rhea" id="RHEA:43905"/>
    </physiologicalReaction>
</comment>
<comment type="subcellular location">
    <subcellularLocation>
        <location evidence="3">Cytoplasm</location>
        <location evidence="3">Perinuclear region</location>
    </subcellularLocation>
    <subcellularLocation>
        <location evidence="1">Endoplasmic reticulum membrane</location>
        <topology evidence="1">Single-pass membrane protein</topology>
    </subcellularLocation>
    <subcellularLocation>
        <location evidence="4">Late endosome</location>
    </subcellularLocation>
    <subcellularLocation>
        <location evidence="2">Rough endoplasmic reticulum</location>
    </subcellularLocation>
</comment>
<evidence type="ECO:0000313" key="34">
    <source>
        <dbReference type="RefSeq" id="XP_032043242.1"/>
    </source>
</evidence>
<comment type="catalytic activity">
    <reaction evidence="20">
        <text>1,2-diheptanoyl-sn-glycero-3-phosphocholine + all-trans-retinol--[retinol-binding protein] = all-trans-retinyl heptanoate + 2-heptanoyl-sn-glycero-3-phosphocholine + apo--[retinol-binding protein]</text>
        <dbReference type="Rhea" id="RHEA:55320"/>
        <dbReference type="Rhea" id="RHEA-COMP:14426"/>
        <dbReference type="Rhea" id="RHEA-COMP:14428"/>
        <dbReference type="ChEBI" id="CHEBI:17336"/>
        <dbReference type="ChEBI" id="CHEBI:83228"/>
        <dbReference type="ChEBI" id="CHEBI:138195"/>
        <dbReference type="ChEBI" id="CHEBI:138266"/>
        <dbReference type="ChEBI" id="CHEBI:138724"/>
    </reaction>
    <physiologicalReaction direction="left-to-right" evidence="20">
        <dbReference type="Rhea" id="RHEA:55321"/>
    </physiologicalReaction>
</comment>
<accession>A0A6J3D212</accession>
<keyword evidence="15 30" id="KW-0472">Membrane</keyword>
<evidence type="ECO:0000256" key="30">
    <source>
        <dbReference type="SAM" id="Phobius"/>
    </source>
</evidence>
<keyword evidence="10 30" id="KW-0812">Transmembrane</keyword>
<comment type="similarity">
    <text evidence="6">Belongs to the H-rev107 family.</text>
</comment>
<dbReference type="GO" id="GO:0006776">
    <property type="term" value="P:vitamin A metabolic process"/>
    <property type="evidence" value="ECO:0007669"/>
    <property type="project" value="TreeGrafter"/>
</dbReference>
<evidence type="ECO:0000256" key="17">
    <source>
        <dbReference type="ARBA" id="ARBA00023315"/>
    </source>
</evidence>
<dbReference type="FunFam" id="3.90.1720.10:FF:000006">
    <property type="entry name" value="Lecithin retinol acyltransferase"/>
    <property type="match status" value="1"/>
</dbReference>
<evidence type="ECO:0000256" key="16">
    <source>
        <dbReference type="ARBA" id="ARBA00023305"/>
    </source>
</evidence>
<gene>
    <name evidence="34" type="primary">LRAT</name>
</gene>
<feature type="transmembrane region" description="Helical" evidence="30">
    <location>
        <begin position="207"/>
        <end position="240"/>
    </location>
</feature>
<dbReference type="FunCoup" id="A0A6J3D212">
    <property type="interactions" value="18"/>
</dbReference>
<evidence type="ECO:0000313" key="33">
    <source>
        <dbReference type="Proteomes" id="UP000504639"/>
    </source>
</evidence>
<dbReference type="CTD" id="9227"/>
<evidence type="ECO:0000256" key="5">
    <source>
        <dbReference type="ARBA" id="ARBA00004891"/>
    </source>
</evidence>
<evidence type="ECO:0000256" key="27">
    <source>
        <dbReference type="ARBA" id="ARBA00082402"/>
    </source>
</evidence>
<dbReference type="GO" id="GO:0005789">
    <property type="term" value="C:endoplasmic reticulum membrane"/>
    <property type="evidence" value="ECO:0007669"/>
    <property type="project" value="UniProtKB-SubCell"/>
</dbReference>
<keyword evidence="16" id="KW-0844">Vision</keyword>
<evidence type="ECO:0000256" key="3">
    <source>
        <dbReference type="ARBA" id="ARBA00004556"/>
    </source>
</evidence>
<evidence type="ECO:0000256" key="26">
    <source>
        <dbReference type="ARBA" id="ARBA00072314"/>
    </source>
</evidence>
<keyword evidence="14" id="KW-0443">Lipid metabolism</keyword>
<keyword evidence="33" id="KW-1185">Reference proteome</keyword>
<evidence type="ECO:0000259" key="32">
    <source>
        <dbReference type="PROSITE" id="PS51934"/>
    </source>
</evidence>
<keyword evidence="13 30" id="KW-1133">Transmembrane helix</keyword>
<evidence type="ECO:0000256" key="13">
    <source>
        <dbReference type="ARBA" id="ARBA00022989"/>
    </source>
</evidence>
<keyword evidence="8" id="KW-0716">Sensory transduction</keyword>
<dbReference type="GO" id="GO:0005791">
    <property type="term" value="C:rough endoplasmic reticulum"/>
    <property type="evidence" value="ECO:0007669"/>
    <property type="project" value="UniProtKB-SubCell"/>
</dbReference>
<feature type="compositionally biased region" description="Pro residues" evidence="29">
    <location>
        <begin position="39"/>
        <end position="52"/>
    </location>
</feature>
<evidence type="ECO:0000256" key="18">
    <source>
        <dbReference type="ARBA" id="ARBA00050634"/>
    </source>
</evidence>
<feature type="domain" description="LRAT" evidence="32">
    <location>
        <begin position="62"/>
        <end position="189"/>
    </location>
</feature>
<dbReference type="Pfam" id="PF04970">
    <property type="entry name" value="LRAT"/>
    <property type="match status" value="1"/>
</dbReference>
<dbReference type="Proteomes" id="UP000504639">
    <property type="component" value="Chromosome 4"/>
</dbReference>
<evidence type="ECO:0000256" key="8">
    <source>
        <dbReference type="ARBA" id="ARBA00022606"/>
    </source>
</evidence>
<evidence type="ECO:0000256" key="4">
    <source>
        <dbReference type="ARBA" id="ARBA00004603"/>
    </source>
</evidence>
<dbReference type="InterPro" id="IPR007053">
    <property type="entry name" value="LRAT_dom"/>
</dbReference>
<evidence type="ECO:0000256" key="22">
    <source>
        <dbReference type="ARBA" id="ARBA00051581"/>
    </source>
</evidence>
<comment type="catalytic activity">
    <reaction evidence="19">
        <text>1,2-didodecanoyl-sn-glycero-3-phosphocholine + all-trans-retinol--[retinol-binding protein] = 2-dodecanoyl-sn-glycero-3-phosphocholine + all-trans-retinyl dodecanoate + apo--[retinol-binding protein]</text>
        <dbReference type="Rhea" id="RHEA:56248"/>
        <dbReference type="Rhea" id="RHEA-COMP:14426"/>
        <dbReference type="Rhea" id="RHEA-COMP:14428"/>
        <dbReference type="ChEBI" id="CHEBI:17336"/>
        <dbReference type="ChEBI" id="CHEBI:65211"/>
        <dbReference type="ChEBI" id="CHEBI:83228"/>
        <dbReference type="ChEBI" id="CHEBI:140088"/>
        <dbReference type="ChEBI" id="CHEBI:140089"/>
    </reaction>
    <physiologicalReaction direction="left-to-right" evidence="19">
        <dbReference type="Rhea" id="RHEA:56249"/>
    </physiologicalReaction>
</comment>
<keyword evidence="7" id="KW-0963">Cytoplasm</keyword>
<evidence type="ECO:0000256" key="12">
    <source>
        <dbReference type="ARBA" id="ARBA00022824"/>
    </source>
</evidence>
<dbReference type="GO" id="GO:0047173">
    <property type="term" value="F:phosphatidylcholine-retinol O-acyltransferase activity"/>
    <property type="evidence" value="ECO:0007669"/>
    <property type="project" value="UniProtKB-EC"/>
</dbReference>
<evidence type="ECO:0000256" key="23">
    <source>
        <dbReference type="ARBA" id="ARBA00051862"/>
    </source>
</evidence>
<dbReference type="KEGG" id="aful:116489174"/>
<dbReference type="PANTHER" id="PTHR46678">
    <property type="entry name" value="LECITHIN RETINOL ACYLTRANSFERASE"/>
    <property type="match status" value="1"/>
</dbReference>
<evidence type="ECO:0000256" key="14">
    <source>
        <dbReference type="ARBA" id="ARBA00023098"/>
    </source>
</evidence>
<evidence type="ECO:0000256" key="2">
    <source>
        <dbReference type="ARBA" id="ARBA00004427"/>
    </source>
</evidence>
<evidence type="ECO:0000256" key="29">
    <source>
        <dbReference type="SAM" id="MobiDB-lite"/>
    </source>
</evidence>
<keyword evidence="9" id="KW-0808">Transferase</keyword>
<dbReference type="GO" id="GO:0048471">
    <property type="term" value="C:perinuclear region of cytoplasm"/>
    <property type="evidence" value="ECO:0007669"/>
    <property type="project" value="UniProtKB-SubCell"/>
</dbReference>
<evidence type="ECO:0000256" key="25">
    <source>
        <dbReference type="ARBA" id="ARBA00066417"/>
    </source>
</evidence>
<dbReference type="InterPro" id="IPR042288">
    <property type="entry name" value="LRAT"/>
</dbReference>
<keyword evidence="11" id="KW-0967">Endosome</keyword>
<dbReference type="AlphaFoldDB" id="A0A6J3D212"/>
<feature type="active site" description="Acyl-thioester intermediate" evidence="28">
    <location>
        <position position="173"/>
    </location>
</feature>
<evidence type="ECO:0000256" key="31">
    <source>
        <dbReference type="SAM" id="SignalP"/>
    </source>
</evidence>
<keyword evidence="31" id="KW-0732">Signal</keyword>
<dbReference type="PROSITE" id="PS51934">
    <property type="entry name" value="LRAT"/>
    <property type="match status" value="1"/>
</dbReference>
<feature type="signal peptide" evidence="31">
    <location>
        <begin position="1"/>
        <end position="27"/>
    </location>
</feature>
<keyword evidence="12" id="KW-0256">Endoplasmic reticulum</keyword>
<comment type="catalytic activity">
    <reaction evidence="22">
        <text>all-trans-retinol--[retinol-binding protein] + a 1,2-diacyl-sn-glycero-3-phosphocholine = apo--[retinol-binding protein] + an all-trans-retinyl ester + a 2-acyl-sn-glycero-3-phosphocholine</text>
        <dbReference type="Rhea" id="RHEA:17469"/>
        <dbReference type="Rhea" id="RHEA-COMP:14426"/>
        <dbReference type="Rhea" id="RHEA-COMP:14428"/>
        <dbReference type="ChEBI" id="CHEBI:17336"/>
        <dbReference type="ChEBI" id="CHEBI:57643"/>
        <dbReference type="ChEBI" id="CHEBI:57875"/>
        <dbReference type="ChEBI" id="CHEBI:63410"/>
        <dbReference type="ChEBI" id="CHEBI:83228"/>
        <dbReference type="EC" id="2.3.1.135"/>
    </reaction>
    <physiologicalReaction direction="left-to-right" evidence="22">
        <dbReference type="Rhea" id="RHEA:17470"/>
    </physiologicalReaction>
</comment>
<sequence>MKKAVPQAAALLLEKLLLLAHLRPLPAAGTGTDTDRGEPPPATAPAPAPAPPAAGCLQRGDLLEVPRTLFVHFGIYLGENRVAHLMPDILPALTDDRRQIQRVVTNKRLILGVVTKTASIRVDTVEDFAYGGSILVNHMDRLFKDRLLGSEEAARRAEKLVGATAYSLLWNNCEHFVTYCRYGAPVSLQTDKFCETVKMIIRDQRSVLASVLVGLAAVVCLGLAPSTTLPTILVTFLLWMAG</sequence>
<evidence type="ECO:0000256" key="6">
    <source>
        <dbReference type="ARBA" id="ARBA00007824"/>
    </source>
</evidence>
<evidence type="ECO:0000256" key="11">
    <source>
        <dbReference type="ARBA" id="ARBA00022753"/>
    </source>
</evidence>
<dbReference type="EC" id="2.3.1.135" evidence="25"/>
<dbReference type="Gene3D" id="3.90.1720.10">
    <property type="entry name" value="endopeptidase domain like (from Nostoc punctiforme)"/>
    <property type="match status" value="1"/>
</dbReference>
<evidence type="ECO:0000256" key="20">
    <source>
        <dbReference type="ARBA" id="ARBA00050726"/>
    </source>
</evidence>
<protein>
    <recommendedName>
        <fullName evidence="26">Lecithin retinol acyltransferase</fullName>
        <ecNumber evidence="25">2.3.1.135</ecNumber>
    </recommendedName>
    <alternativeName>
        <fullName evidence="27">Phosphatidylcholine--retinol O-acyltransferase</fullName>
    </alternativeName>
</protein>
<comment type="catalytic activity">
    <reaction evidence="18">
        <text>1,2-dioctanoyl-sn-glycero-3-phosphocholine + all-trans-retinol--[retinol-binding protein] = 2-octanoyl-sn-glycero-3-phosphocholine + all-trans-retinyl octanoate + apo--[retinol-binding protein]</text>
        <dbReference type="Rhea" id="RHEA:56240"/>
        <dbReference type="Rhea" id="RHEA-COMP:14426"/>
        <dbReference type="Rhea" id="RHEA-COMP:14428"/>
        <dbReference type="ChEBI" id="CHEBI:17336"/>
        <dbReference type="ChEBI" id="CHEBI:78228"/>
        <dbReference type="ChEBI" id="CHEBI:83228"/>
        <dbReference type="ChEBI" id="CHEBI:140082"/>
        <dbReference type="ChEBI" id="CHEBI:140084"/>
    </reaction>
    <physiologicalReaction direction="left-to-right" evidence="18">
        <dbReference type="Rhea" id="RHEA:56241"/>
    </physiologicalReaction>
</comment>
<evidence type="ECO:0000256" key="7">
    <source>
        <dbReference type="ARBA" id="ARBA00022490"/>
    </source>
</evidence>
<comment type="function">
    <text evidence="24">Transfers the acyl group from the sn-1 position of phosphatidylcholine to all-trans retinol, producing all-trans retinyl esters. Retinyl esters are storage forms of vitamin A. LRAT plays a critical role in vision. It provides the all-trans retinyl ester substrates for the isomerohydrolase which processes the esters into 11-cis-retinol in the retinal pigment epithelium; due to a membrane-associated alcohol dehydrogenase, 11 cis-retinol is oxidized and converted into 11-cis-retinaldehyde which is the chromophore for rhodopsin and the cone photopigments. Required for the survival of cone photoreceptors and correct rod photoreceptor cell morphology.</text>
</comment>
<dbReference type="PANTHER" id="PTHR46678:SF1">
    <property type="entry name" value="LECITHIN RETINOL ACYLTRANSFERASE"/>
    <property type="match status" value="1"/>
</dbReference>
<comment type="pathway">
    <text evidence="5">Cofactor metabolism; retinol metabolism.</text>
</comment>
<organism evidence="33 34">
    <name type="scientific">Aythya fuligula</name>
    <name type="common">Tufted duck</name>
    <name type="synonym">Anas fuligula</name>
    <dbReference type="NCBI Taxonomy" id="219594"/>
    <lineage>
        <taxon>Eukaryota</taxon>
        <taxon>Metazoa</taxon>
        <taxon>Chordata</taxon>
        <taxon>Craniata</taxon>
        <taxon>Vertebrata</taxon>
        <taxon>Euteleostomi</taxon>
        <taxon>Archelosauria</taxon>
        <taxon>Archosauria</taxon>
        <taxon>Dinosauria</taxon>
        <taxon>Saurischia</taxon>
        <taxon>Theropoda</taxon>
        <taxon>Coelurosauria</taxon>
        <taxon>Aves</taxon>
        <taxon>Neognathae</taxon>
        <taxon>Galloanserae</taxon>
        <taxon>Anseriformes</taxon>
        <taxon>Anatidae</taxon>
        <taxon>Aythyinae</taxon>
        <taxon>Aythya</taxon>
    </lineage>
</organism>
<dbReference type="GeneID" id="116489174"/>
<keyword evidence="17 34" id="KW-0012">Acyltransferase</keyword>
<evidence type="ECO:0000256" key="21">
    <source>
        <dbReference type="ARBA" id="ARBA00051011"/>
    </source>
</evidence>
<dbReference type="InParanoid" id="A0A6J3D212"/>
<evidence type="ECO:0000256" key="28">
    <source>
        <dbReference type="PIRSR" id="PIRSR642288-1"/>
    </source>
</evidence>
<dbReference type="GO" id="GO:0005770">
    <property type="term" value="C:late endosome"/>
    <property type="evidence" value="ECO:0007669"/>
    <property type="project" value="UniProtKB-SubCell"/>
</dbReference>
<dbReference type="GO" id="GO:0042572">
    <property type="term" value="P:retinol metabolic process"/>
    <property type="evidence" value="ECO:0007669"/>
    <property type="project" value="InterPro"/>
</dbReference>
<evidence type="ECO:0000256" key="15">
    <source>
        <dbReference type="ARBA" id="ARBA00023136"/>
    </source>
</evidence>
<evidence type="ECO:0000256" key="24">
    <source>
        <dbReference type="ARBA" id="ARBA00058039"/>
    </source>
</evidence>
<feature type="chain" id="PRO_5027031952" description="Lecithin retinol acyltransferase" evidence="31">
    <location>
        <begin position="28"/>
        <end position="242"/>
    </location>
</feature>
<name>A0A6J3D212_AYTFU</name>